<dbReference type="AlphaFoldDB" id="S9VJD4"/>
<dbReference type="OrthoDB" id="275697at2759"/>
<reference evidence="1 2" key="1">
    <citation type="submission" date="2020-08" db="EMBL/GenBank/DDBJ databases">
        <authorList>
            <person name="Newling K."/>
            <person name="Davey J."/>
            <person name="Forrester S."/>
        </authorList>
    </citation>
    <scope>NUCLEOTIDE SEQUENCE [LARGE SCALE GENOMIC DNA]</scope>
    <source>
        <strain evidence="2">Crithidia deanei Carvalho (ATCC PRA-265)</strain>
    </source>
</reference>
<name>S9VJD4_9TRYP</name>
<sequence length="238" mass="27930">MRKSITFLFQSGVHTPRGVSYNAARMKGWPQQKVPENFKFTEEQRFKTKALPRDTGRIARDFLLSVLYQHQPCEVSTLWEHCMCDPQIVLDSKKHLRDVLHQARSEGYVSFEKDPLTQKWVCHLARERYEEVVRMVSARTESLDHYGKLRGAAASETTEFAANFNEMNEEAKREHLAFLTEQVKETTQRLKKFQRTEIDYLPYTDLNGKVNFMWWYETVDVKDTPTLPSENDSSRLGE</sequence>
<dbReference type="EMBL" id="LR877154">
    <property type="protein sequence ID" value="CAD2218305.1"/>
    <property type="molecule type" value="Genomic_DNA"/>
</dbReference>
<keyword evidence="2" id="KW-1185">Reference proteome</keyword>
<dbReference type="VEuPathDB" id="TriTrypDB:ADEAN_000579300"/>
<proteinExistence type="predicted"/>
<dbReference type="Proteomes" id="UP000515908">
    <property type="component" value="Chromosome 10"/>
</dbReference>
<organism evidence="1 2">
    <name type="scientific">Angomonas deanei</name>
    <dbReference type="NCBI Taxonomy" id="59799"/>
    <lineage>
        <taxon>Eukaryota</taxon>
        <taxon>Discoba</taxon>
        <taxon>Euglenozoa</taxon>
        <taxon>Kinetoplastea</taxon>
        <taxon>Metakinetoplastina</taxon>
        <taxon>Trypanosomatida</taxon>
        <taxon>Trypanosomatidae</taxon>
        <taxon>Strigomonadinae</taxon>
        <taxon>Angomonas</taxon>
    </lineage>
</organism>
<gene>
    <name evidence="1" type="ORF">ADEAN_000579300</name>
</gene>
<protein>
    <submittedName>
        <fullName evidence="1">Uncharacterized protein</fullName>
    </submittedName>
</protein>
<evidence type="ECO:0000313" key="2">
    <source>
        <dbReference type="Proteomes" id="UP000515908"/>
    </source>
</evidence>
<evidence type="ECO:0000313" key="1">
    <source>
        <dbReference type="EMBL" id="CAD2218305.1"/>
    </source>
</evidence>
<accession>S9VJD4</accession>